<dbReference type="eggNOG" id="COG1470">
    <property type="taxonomic scope" value="Bacteria"/>
</dbReference>
<dbReference type="HOGENOM" id="CLU_360811_0_0_3"/>
<dbReference type="AlphaFoldDB" id="B0C5R4"/>
<gene>
    <name evidence="2" type="ordered locus">AM1_3798</name>
</gene>
<feature type="compositionally biased region" description="Pro residues" evidence="1">
    <location>
        <begin position="658"/>
        <end position="671"/>
    </location>
</feature>
<keyword evidence="3" id="KW-1185">Reference proteome</keyword>
<evidence type="ECO:0000256" key="1">
    <source>
        <dbReference type="SAM" id="MobiDB-lite"/>
    </source>
</evidence>
<dbReference type="OrthoDB" id="524102at2"/>
<proteinExistence type="predicted"/>
<name>B0C5R4_ACAM1</name>
<organism evidence="2 3">
    <name type="scientific">Acaryochloris marina (strain MBIC 11017)</name>
    <dbReference type="NCBI Taxonomy" id="329726"/>
    <lineage>
        <taxon>Bacteria</taxon>
        <taxon>Bacillati</taxon>
        <taxon>Cyanobacteriota</taxon>
        <taxon>Cyanophyceae</taxon>
        <taxon>Acaryochloridales</taxon>
        <taxon>Acaryochloridaceae</taxon>
        <taxon>Acaryochloris</taxon>
    </lineage>
</organism>
<dbReference type="RefSeq" id="WP_012164160.1">
    <property type="nucleotide sequence ID" value="NC_009925.1"/>
</dbReference>
<dbReference type="KEGG" id="amr:AM1_3798"/>
<sequence length="775" mass="84836">MTSPKVTIAPVTAVDQPYALKLGTKLLITLTVENIESQGQDYQLKGSQLPSDCYTLGALAMSADPGHPNQIEVLIHPTEVAAIGKHQLKLQLVSSEGGILWEDQVYLQFLVADDIEIMLTPDLTFVKDGVGVYQLLITNTSRFERVLTVQPTGLPVRNGLTFKAEPVQLDLGPDQTGKVDLMVQPRRWWLRPWLGKGRKFQFQVDLQDTNGIPLPQLLAQAGLVWQPYPRSHGLKLLGLLLLALGTSSALLWQFIWRQPTGPAIAALRSSQTIVPQTGQEDIQLSWTVKNSQQLSKVVILREHQGQSEVAKTFRFDQGIPKELQRSPLNQNSNFCEYEQPETGVLACTGITTGTTNPGKYQFKVQAFSSDNASEPIATQTTGLIAFKPKAVPLITRFYAPASRTNASTSGPVAAATPGPIKLNWEIANPSQLTEVQIMTVDANNAEAALLQRYRLGNGKLPETLSKYCRFTPTLTCQNVPTAARKPGQYFFKITASYQQEQQPFTLSKTIGPMNVQTENLRIASFLINGQKAPAQYVLKPGQNHVNLTWKVEGGNNPSVAILPSPGKIPVAGSMKYQLNPQQPGAITLQATDLNGKQVLKTVAIGSTVAKVPTNRPKPPVSQAKPKKTAQVKPAPPLPFIAAYPPPFSPEPAVLRQNPLPPLPARPTPPRATRPRRPVSKPVVSRPPQPRPRVAIKSSPKPKYSPAALKEAQLVTRGLVVARQNRKIVLNGSTWNKTQDAIKLLRRGYSREAAAKRAGVPLWKLNVLVSLGQRTR</sequence>
<evidence type="ECO:0000313" key="3">
    <source>
        <dbReference type="Proteomes" id="UP000000268"/>
    </source>
</evidence>
<reference evidence="2 3" key="1">
    <citation type="journal article" date="2008" name="Proc. Natl. Acad. Sci. U.S.A.">
        <title>Niche adaptation and genome expansion in the chlorophyll d-producing cyanobacterium Acaryochloris marina.</title>
        <authorList>
            <person name="Swingley W.D."/>
            <person name="Chen M."/>
            <person name="Cheung P.C."/>
            <person name="Conrad A.L."/>
            <person name="Dejesa L.C."/>
            <person name="Hao J."/>
            <person name="Honchak B.M."/>
            <person name="Karbach L.E."/>
            <person name="Kurdoglu A."/>
            <person name="Lahiri S."/>
            <person name="Mastrian S.D."/>
            <person name="Miyashita H."/>
            <person name="Page L."/>
            <person name="Ramakrishna P."/>
            <person name="Satoh S."/>
            <person name="Sattley W.M."/>
            <person name="Shimada Y."/>
            <person name="Taylor H.L."/>
            <person name="Tomo T."/>
            <person name="Tsuchiya T."/>
            <person name="Wang Z.T."/>
            <person name="Raymond J."/>
            <person name="Mimuro M."/>
            <person name="Blankenship R.E."/>
            <person name="Touchman J.W."/>
        </authorList>
    </citation>
    <scope>NUCLEOTIDE SEQUENCE [LARGE SCALE GENOMIC DNA]</scope>
    <source>
        <strain evidence="3">MBIC 11017</strain>
    </source>
</reference>
<dbReference type="EMBL" id="CP000828">
    <property type="protein sequence ID" value="ABW28785.1"/>
    <property type="molecule type" value="Genomic_DNA"/>
</dbReference>
<feature type="region of interest" description="Disordered" evidence="1">
    <location>
        <begin position="609"/>
        <end position="637"/>
    </location>
</feature>
<protein>
    <submittedName>
        <fullName evidence="2">Uncharacterized protein</fullName>
    </submittedName>
</protein>
<evidence type="ECO:0000313" key="2">
    <source>
        <dbReference type="EMBL" id="ABW28785.1"/>
    </source>
</evidence>
<dbReference type="Proteomes" id="UP000000268">
    <property type="component" value="Chromosome"/>
</dbReference>
<feature type="region of interest" description="Disordered" evidence="1">
    <location>
        <begin position="650"/>
        <end position="704"/>
    </location>
</feature>
<accession>B0C5R4</accession>